<accession>A0A562PCJ9</accession>
<dbReference type="RefSeq" id="WP_145713045.1">
    <property type="nucleotide sequence ID" value="NZ_BSPF01000125.1"/>
</dbReference>
<dbReference type="Gene3D" id="3.40.50.300">
    <property type="entry name" value="P-loop containing nucleotide triphosphate hydrolases"/>
    <property type="match status" value="1"/>
</dbReference>
<keyword evidence="3" id="KW-0813">Transport</keyword>
<evidence type="ECO:0000256" key="3">
    <source>
        <dbReference type="ARBA" id="ARBA00022448"/>
    </source>
</evidence>
<keyword evidence="5 7" id="KW-0067">ATP-binding</keyword>
<dbReference type="SUPFAM" id="SSF52540">
    <property type="entry name" value="P-loop containing nucleoside triphosphate hydrolases"/>
    <property type="match status" value="1"/>
</dbReference>
<protein>
    <submittedName>
        <fullName evidence="7">Multiple sugar transport system ATP-binding protein</fullName>
    </submittedName>
</protein>
<dbReference type="Pfam" id="PF17912">
    <property type="entry name" value="OB_MalK"/>
    <property type="match status" value="1"/>
</dbReference>
<dbReference type="GO" id="GO:0055052">
    <property type="term" value="C:ATP-binding cassette (ABC) transporter complex, substrate-binding subunit-containing"/>
    <property type="evidence" value="ECO:0007669"/>
    <property type="project" value="TreeGrafter"/>
</dbReference>
<dbReference type="InterPro" id="IPR027417">
    <property type="entry name" value="P-loop_NTPase"/>
</dbReference>
<dbReference type="EMBL" id="VLKT01000003">
    <property type="protein sequence ID" value="TWI42212.1"/>
    <property type="molecule type" value="Genomic_DNA"/>
</dbReference>
<dbReference type="InterPro" id="IPR012340">
    <property type="entry name" value="NA-bd_OB-fold"/>
</dbReference>
<keyword evidence="8" id="KW-1185">Reference proteome</keyword>
<keyword evidence="7" id="KW-0762">Sugar transport</keyword>
<dbReference type="CDD" id="cd03301">
    <property type="entry name" value="ABC_MalK_N"/>
    <property type="match status" value="1"/>
</dbReference>
<dbReference type="FunFam" id="3.40.50.300:FF:000042">
    <property type="entry name" value="Maltose/maltodextrin ABC transporter, ATP-binding protein"/>
    <property type="match status" value="1"/>
</dbReference>
<evidence type="ECO:0000256" key="2">
    <source>
        <dbReference type="ARBA" id="ARBA00005417"/>
    </source>
</evidence>
<name>A0A562PCJ9_9HYPH</name>
<comment type="similarity">
    <text evidence="2">Belongs to the ABC transporter superfamily.</text>
</comment>
<dbReference type="PANTHER" id="PTHR43875:SF1">
    <property type="entry name" value="OSMOPROTECTIVE COMPOUNDS UPTAKE ATP-BINDING PROTEIN GGTA"/>
    <property type="match status" value="1"/>
</dbReference>
<gene>
    <name evidence="7" type="ORF">IQ26_00585</name>
</gene>
<dbReference type="AlphaFoldDB" id="A0A562PCJ9"/>
<evidence type="ECO:0000313" key="8">
    <source>
        <dbReference type="Proteomes" id="UP000317122"/>
    </source>
</evidence>
<dbReference type="NCBIfam" id="NF008653">
    <property type="entry name" value="PRK11650.1"/>
    <property type="match status" value="1"/>
</dbReference>
<dbReference type="SMART" id="SM00382">
    <property type="entry name" value="AAA"/>
    <property type="match status" value="1"/>
</dbReference>
<dbReference type="OrthoDB" id="8188565at2"/>
<dbReference type="Gene3D" id="2.40.50.100">
    <property type="match status" value="1"/>
</dbReference>
<dbReference type="PROSITE" id="PS50893">
    <property type="entry name" value="ABC_TRANSPORTER_2"/>
    <property type="match status" value="1"/>
</dbReference>
<dbReference type="InterPro" id="IPR003593">
    <property type="entry name" value="AAA+_ATPase"/>
</dbReference>
<dbReference type="PROSITE" id="PS00211">
    <property type="entry name" value="ABC_TRANSPORTER_1"/>
    <property type="match status" value="1"/>
</dbReference>
<feature type="domain" description="ABC transporter" evidence="6">
    <location>
        <begin position="4"/>
        <end position="234"/>
    </location>
</feature>
<dbReference type="Pfam" id="PF00005">
    <property type="entry name" value="ABC_tran"/>
    <property type="match status" value="1"/>
</dbReference>
<evidence type="ECO:0000256" key="5">
    <source>
        <dbReference type="ARBA" id="ARBA00022840"/>
    </source>
</evidence>
<evidence type="ECO:0000256" key="4">
    <source>
        <dbReference type="ARBA" id="ARBA00022741"/>
    </source>
</evidence>
<dbReference type="InterPro" id="IPR047641">
    <property type="entry name" value="ABC_transpr_MalK/UgpC-like"/>
</dbReference>
<dbReference type="PANTHER" id="PTHR43875">
    <property type="entry name" value="MALTODEXTRIN IMPORT ATP-BINDING PROTEIN MSMX"/>
    <property type="match status" value="1"/>
</dbReference>
<dbReference type="GO" id="GO:0005524">
    <property type="term" value="F:ATP binding"/>
    <property type="evidence" value="ECO:0007669"/>
    <property type="project" value="UniProtKB-KW"/>
</dbReference>
<organism evidence="7 8">
    <name type="scientific">Mesorhizobium tianshanense</name>
    <dbReference type="NCBI Taxonomy" id="39844"/>
    <lineage>
        <taxon>Bacteria</taxon>
        <taxon>Pseudomonadati</taxon>
        <taxon>Pseudomonadota</taxon>
        <taxon>Alphaproteobacteria</taxon>
        <taxon>Hyphomicrobiales</taxon>
        <taxon>Phyllobacteriaceae</taxon>
        <taxon>Mesorhizobium</taxon>
    </lineage>
</organism>
<proteinExistence type="inferred from homology"/>
<dbReference type="Proteomes" id="UP000317122">
    <property type="component" value="Unassembled WGS sequence"/>
</dbReference>
<dbReference type="InterPro" id="IPR003439">
    <property type="entry name" value="ABC_transporter-like_ATP-bd"/>
</dbReference>
<comment type="subcellular location">
    <subcellularLocation>
        <location evidence="1">Cell inner membrane</location>
        <topology evidence="1">Peripheral membrane protein</topology>
    </subcellularLocation>
</comment>
<reference evidence="7 8" key="1">
    <citation type="journal article" date="2015" name="Stand. Genomic Sci.">
        <title>Genomic Encyclopedia of Bacterial and Archaeal Type Strains, Phase III: the genomes of soil and plant-associated and newly described type strains.</title>
        <authorList>
            <person name="Whitman W.B."/>
            <person name="Woyke T."/>
            <person name="Klenk H.P."/>
            <person name="Zhou Y."/>
            <person name="Lilburn T.G."/>
            <person name="Beck B.J."/>
            <person name="De Vos P."/>
            <person name="Vandamme P."/>
            <person name="Eisen J.A."/>
            <person name="Garrity G."/>
            <person name="Hugenholtz P."/>
            <person name="Kyrpides N.C."/>
        </authorList>
    </citation>
    <scope>NUCLEOTIDE SEQUENCE [LARGE SCALE GENOMIC DNA]</scope>
    <source>
        <strain evidence="7 8">CGMCC 1.2546</strain>
    </source>
</reference>
<dbReference type="InterPro" id="IPR008995">
    <property type="entry name" value="Mo/tungstate-bd_C_term_dom"/>
</dbReference>
<dbReference type="InterPro" id="IPR015855">
    <property type="entry name" value="ABC_transpr_MalK-like"/>
</dbReference>
<dbReference type="Gene3D" id="2.40.50.140">
    <property type="entry name" value="Nucleic acid-binding proteins"/>
    <property type="match status" value="1"/>
</dbReference>
<dbReference type="GO" id="GO:0140359">
    <property type="term" value="F:ABC-type transporter activity"/>
    <property type="evidence" value="ECO:0007669"/>
    <property type="project" value="InterPro"/>
</dbReference>
<evidence type="ECO:0000313" key="7">
    <source>
        <dbReference type="EMBL" id="TWI42212.1"/>
    </source>
</evidence>
<keyword evidence="4" id="KW-0547">Nucleotide-binding</keyword>
<evidence type="ECO:0000256" key="1">
    <source>
        <dbReference type="ARBA" id="ARBA00004417"/>
    </source>
</evidence>
<dbReference type="SUPFAM" id="SSF50331">
    <property type="entry name" value="MOP-like"/>
    <property type="match status" value="1"/>
</dbReference>
<dbReference type="InterPro" id="IPR017871">
    <property type="entry name" value="ABC_transporter-like_CS"/>
</dbReference>
<sequence>MATVSLKKLTKSYGPVAVVQGIDLEVADREFIALVGPSGCGKSTTLRMIAGLEDISDGLIEIGGRKVNDLPPRSRNISMVFQSYALYPHMTVRENLGFSLKIAGAEKEEMDRRVAEASSILGLDQLLDRRPSQLSGGQRQRVAMGRAIVRDPDVFLFDEPLSNLDAKLRTQMRTEIKKLHAKVQSTVIYVTHDQVEAMTLADRIVIMRDGFIEQVGTPDEVFRRPQTRFVAGFIGSPPMNLHEAAVDDGQLLFQSGERLPLPSQFKANVATGDKVVFGLRPDDIYPTGHGISSGEDADVHQMELPVTVTEPLGNETLVFAEFNGSDWVSRMLNPKPLKAGDRVKMSLDLSQAHLFSAETGKTLRG</sequence>
<evidence type="ECO:0000259" key="6">
    <source>
        <dbReference type="PROSITE" id="PS50893"/>
    </source>
</evidence>
<dbReference type="InterPro" id="IPR040582">
    <property type="entry name" value="OB_MalK-like"/>
</dbReference>
<dbReference type="GO" id="GO:0008643">
    <property type="term" value="P:carbohydrate transport"/>
    <property type="evidence" value="ECO:0007669"/>
    <property type="project" value="InterPro"/>
</dbReference>
<comment type="caution">
    <text evidence="7">The sequence shown here is derived from an EMBL/GenBank/DDBJ whole genome shotgun (WGS) entry which is preliminary data.</text>
</comment>
<dbReference type="GO" id="GO:0016887">
    <property type="term" value="F:ATP hydrolysis activity"/>
    <property type="evidence" value="ECO:0007669"/>
    <property type="project" value="InterPro"/>
</dbReference>